<evidence type="ECO:0008006" key="3">
    <source>
        <dbReference type="Google" id="ProtNLM"/>
    </source>
</evidence>
<dbReference type="STRING" id="1123401.GCA_000621325_03071"/>
<comment type="caution">
    <text evidence="1">The sequence shown here is derived from an EMBL/GenBank/DDBJ whole genome shotgun (WGS) entry which is preliminary data.</text>
</comment>
<accession>A0A1Y1QLT5</accession>
<organism evidence="1 2">
    <name type="scientific">Thiothrix lacustris</name>
    <dbReference type="NCBI Taxonomy" id="525917"/>
    <lineage>
        <taxon>Bacteria</taxon>
        <taxon>Pseudomonadati</taxon>
        <taxon>Pseudomonadota</taxon>
        <taxon>Gammaproteobacteria</taxon>
        <taxon>Thiotrichales</taxon>
        <taxon>Thiotrichaceae</taxon>
        <taxon>Thiothrix</taxon>
    </lineage>
</organism>
<name>A0A1Y1QLT5_9GAMM</name>
<protein>
    <recommendedName>
        <fullName evidence="3">STAS/SEC14 domain-containing protein</fullName>
    </recommendedName>
</protein>
<gene>
    <name evidence="1" type="ORF">BWK73_24410</name>
</gene>
<dbReference type="AlphaFoldDB" id="A0A1Y1QLT5"/>
<dbReference type="eggNOG" id="ENOG50333A5">
    <property type="taxonomic scope" value="Bacteria"/>
</dbReference>
<evidence type="ECO:0000313" key="1">
    <source>
        <dbReference type="EMBL" id="OQX08808.1"/>
    </source>
</evidence>
<proteinExistence type="predicted"/>
<dbReference type="EMBL" id="MTEJ01000164">
    <property type="protein sequence ID" value="OQX08808.1"/>
    <property type="molecule type" value="Genomic_DNA"/>
</dbReference>
<reference evidence="1 2" key="1">
    <citation type="submission" date="2017-01" db="EMBL/GenBank/DDBJ databases">
        <title>Novel large sulfur bacteria in the metagenomes of groundwater-fed chemosynthetic microbial mats in the Lake Huron basin.</title>
        <authorList>
            <person name="Sharrar A.M."/>
            <person name="Flood B.E."/>
            <person name="Bailey J.V."/>
            <person name="Jones D.S."/>
            <person name="Biddanda B."/>
            <person name="Ruberg S.A."/>
            <person name="Marcus D.N."/>
            <person name="Dick G.J."/>
        </authorList>
    </citation>
    <scope>NUCLEOTIDE SEQUENCE [LARGE SCALE GENOMIC DNA]</scope>
    <source>
        <strain evidence="1">A8</strain>
    </source>
</reference>
<dbReference type="Proteomes" id="UP000192491">
    <property type="component" value="Unassembled WGS sequence"/>
</dbReference>
<evidence type="ECO:0000313" key="2">
    <source>
        <dbReference type="Proteomes" id="UP000192491"/>
    </source>
</evidence>
<sequence>MPTVQITAQASTDELLRSVASLPAAELEQFVTRVLALRARLKAPTIPDQEANLLHKINIGLSAIQQQRFADLNLKRQEEALTDEEHQELLVLIEEMETKNVERIQNLSLLAQLRQVSLTTLMQNLGIKALPYA</sequence>